<evidence type="ECO:0000256" key="1">
    <source>
        <dbReference type="ARBA" id="ARBA00007447"/>
    </source>
</evidence>
<dbReference type="Pfam" id="PF00026">
    <property type="entry name" value="Asp"/>
    <property type="match status" value="1"/>
</dbReference>
<feature type="signal peptide" evidence="3">
    <location>
        <begin position="1"/>
        <end position="19"/>
    </location>
</feature>
<sequence>MHVPLCLALALGCSRSVWAGVVPPSTTRPAEQERAPADTRHLFSRPDLAVPEAPAAHQLTLGSHPNPDVLNSPVRARVQAHQVQQQKQQQKEQQKKPKIQLSRRRRWWFGPRSTHNDDVHAPSPSIGDVVTNTVYSGVYPVVNVTWGNKAGAANAAGQTFVSYVDTGSADTFAVASTFRCVGMEGPSPGGEDRAGSATVTTTTTTTYSQADCNFGALYDLNQGNFTNLTARAFSISYFPEMESLQGSMGLAPITVGGLTVAQQQVALIEAARWTGDGVAAGLVGLSYPAMTSVEDRNTGLPATPYNPFFTSLAQQGIDGQDANASAVFTLAVDRVPRGTPSWKPAGMLALGGLVPSTYYEGHFTSVPIEPPAMLPKTSSFRAFYATTVQVVYGPPAYNMATSDMSPGPSALDSANLTSSPSFQAVMDSGTSANFVPTTAAAAINALFDPPAVFNKTLNYYVVDCDAKPPLVAYRIGAQAAAGTNSSASAGRLMPIDARDMIVRSLNGLPGYENVCFSSVADGGQPYGGELIIGSTWQRGYVVAYDQGRSMMHIAKRKPY</sequence>
<feature type="region of interest" description="Disordered" evidence="2">
    <location>
        <begin position="77"/>
        <end position="105"/>
    </location>
</feature>
<dbReference type="GO" id="GO:0000324">
    <property type="term" value="C:fungal-type vacuole"/>
    <property type="evidence" value="ECO:0007669"/>
    <property type="project" value="TreeGrafter"/>
</dbReference>
<accession>A0A167QU68</accession>
<dbReference type="PROSITE" id="PS51767">
    <property type="entry name" value="PEPTIDASE_A1"/>
    <property type="match status" value="1"/>
</dbReference>
<dbReference type="OrthoDB" id="15189at2759"/>
<keyword evidence="3" id="KW-0732">Signal</keyword>
<dbReference type="InterPro" id="IPR034164">
    <property type="entry name" value="Pepsin-like_dom"/>
</dbReference>
<dbReference type="InterPro" id="IPR021109">
    <property type="entry name" value="Peptidase_aspartic_dom_sf"/>
</dbReference>
<proteinExistence type="inferred from homology"/>
<dbReference type="STRING" id="1081102.A0A167QU68"/>
<comment type="similarity">
    <text evidence="1">Belongs to the peptidase A1 family.</text>
</comment>
<evidence type="ECO:0000256" key="2">
    <source>
        <dbReference type="SAM" id="MobiDB-lite"/>
    </source>
</evidence>
<protein>
    <submittedName>
        <fullName evidence="5">Peptidase aspartic</fullName>
    </submittedName>
</protein>
<dbReference type="GO" id="GO:0006508">
    <property type="term" value="P:proteolysis"/>
    <property type="evidence" value="ECO:0007669"/>
    <property type="project" value="InterPro"/>
</dbReference>
<dbReference type="PANTHER" id="PTHR47966">
    <property type="entry name" value="BETA-SITE APP-CLEAVING ENZYME, ISOFORM A-RELATED"/>
    <property type="match status" value="1"/>
</dbReference>
<evidence type="ECO:0000259" key="4">
    <source>
        <dbReference type="PROSITE" id="PS51767"/>
    </source>
</evidence>
<evidence type="ECO:0000256" key="3">
    <source>
        <dbReference type="SAM" id="SignalP"/>
    </source>
</evidence>
<keyword evidence="6" id="KW-1185">Reference proteome</keyword>
<dbReference type="Proteomes" id="UP000076874">
    <property type="component" value="Unassembled WGS sequence"/>
</dbReference>
<evidence type="ECO:0000313" key="5">
    <source>
        <dbReference type="EMBL" id="OAA57967.1"/>
    </source>
</evidence>
<dbReference type="InterPro" id="IPR033121">
    <property type="entry name" value="PEPTIDASE_A1"/>
</dbReference>
<name>A0A167QU68_9HYPO</name>
<feature type="domain" description="Peptidase A1" evidence="4">
    <location>
        <begin position="140"/>
        <end position="554"/>
    </location>
</feature>
<dbReference type="GO" id="GO:0004190">
    <property type="term" value="F:aspartic-type endopeptidase activity"/>
    <property type="evidence" value="ECO:0007669"/>
    <property type="project" value="InterPro"/>
</dbReference>
<dbReference type="EMBL" id="AZHD01000013">
    <property type="protein sequence ID" value="OAA57967.1"/>
    <property type="molecule type" value="Genomic_DNA"/>
</dbReference>
<dbReference type="PANTHER" id="PTHR47966:SF47">
    <property type="entry name" value="ENDOPEPTIDASE, PUTATIVE (AFU_ORTHOLOGUE AFUA_3G01220)-RELATED"/>
    <property type="match status" value="1"/>
</dbReference>
<comment type="caution">
    <text evidence="5">The sequence shown here is derived from an EMBL/GenBank/DDBJ whole genome shotgun (WGS) entry which is preliminary data.</text>
</comment>
<gene>
    <name evidence="5" type="ORF">SPI_06852</name>
</gene>
<dbReference type="AlphaFoldDB" id="A0A167QU68"/>
<feature type="compositionally biased region" description="Low complexity" evidence="2">
    <location>
        <begin position="79"/>
        <end position="88"/>
    </location>
</feature>
<dbReference type="InterPro" id="IPR001461">
    <property type="entry name" value="Aspartic_peptidase_A1"/>
</dbReference>
<dbReference type="PRINTS" id="PR00792">
    <property type="entry name" value="PEPSIN"/>
</dbReference>
<feature type="compositionally biased region" description="Basic residues" evidence="2">
    <location>
        <begin position="96"/>
        <end position="105"/>
    </location>
</feature>
<feature type="chain" id="PRO_5007891656" evidence="3">
    <location>
        <begin position="20"/>
        <end position="559"/>
    </location>
</feature>
<evidence type="ECO:0000313" key="6">
    <source>
        <dbReference type="Proteomes" id="UP000076874"/>
    </source>
</evidence>
<organism evidence="5 6">
    <name type="scientific">Niveomyces insectorum RCEF 264</name>
    <dbReference type="NCBI Taxonomy" id="1081102"/>
    <lineage>
        <taxon>Eukaryota</taxon>
        <taxon>Fungi</taxon>
        <taxon>Dikarya</taxon>
        <taxon>Ascomycota</taxon>
        <taxon>Pezizomycotina</taxon>
        <taxon>Sordariomycetes</taxon>
        <taxon>Hypocreomycetidae</taxon>
        <taxon>Hypocreales</taxon>
        <taxon>Cordycipitaceae</taxon>
        <taxon>Niveomyces</taxon>
    </lineage>
</organism>
<reference evidence="5 6" key="1">
    <citation type="journal article" date="2016" name="Genome Biol. Evol.">
        <title>Divergent and convergent evolution of fungal pathogenicity.</title>
        <authorList>
            <person name="Shang Y."/>
            <person name="Xiao G."/>
            <person name="Zheng P."/>
            <person name="Cen K."/>
            <person name="Zhan S."/>
            <person name="Wang C."/>
        </authorList>
    </citation>
    <scope>NUCLEOTIDE SEQUENCE [LARGE SCALE GENOMIC DNA]</scope>
    <source>
        <strain evidence="5 6">RCEF 264</strain>
    </source>
</reference>
<dbReference type="SUPFAM" id="SSF50630">
    <property type="entry name" value="Acid proteases"/>
    <property type="match status" value="1"/>
</dbReference>
<dbReference type="Gene3D" id="2.40.70.10">
    <property type="entry name" value="Acid Proteases"/>
    <property type="match status" value="2"/>
</dbReference>
<dbReference type="CDD" id="cd05471">
    <property type="entry name" value="pepsin_like"/>
    <property type="match status" value="1"/>
</dbReference>